<protein>
    <submittedName>
        <fullName evidence="7">Hydrolase Nlp/P60</fullName>
    </submittedName>
</protein>
<dbReference type="SMART" id="SM00287">
    <property type="entry name" value="SH3b"/>
    <property type="match status" value="1"/>
</dbReference>
<gene>
    <name evidence="7" type="ORF">D7M11_12385</name>
</gene>
<evidence type="ECO:0000256" key="3">
    <source>
        <dbReference type="ARBA" id="ARBA00022801"/>
    </source>
</evidence>
<evidence type="ECO:0000313" key="7">
    <source>
        <dbReference type="EMBL" id="RKN84777.1"/>
    </source>
</evidence>
<reference evidence="7 8" key="1">
    <citation type="journal article" date="2007" name="Int. J. Syst. Evol. Microbiol.">
        <title>Paenibacillus ginsengarvi sp. nov., isolated from soil from ginseng cultivation.</title>
        <authorList>
            <person name="Yoon M.H."/>
            <person name="Ten L.N."/>
            <person name="Im W.T."/>
        </authorList>
    </citation>
    <scope>NUCLEOTIDE SEQUENCE [LARGE SCALE GENOMIC DNA]</scope>
    <source>
        <strain evidence="7 8">KCTC 13059</strain>
    </source>
</reference>
<dbReference type="Gene3D" id="2.30.30.40">
    <property type="entry name" value="SH3 Domains"/>
    <property type="match status" value="1"/>
</dbReference>
<dbReference type="SUPFAM" id="SSF54001">
    <property type="entry name" value="Cysteine proteinases"/>
    <property type="match status" value="1"/>
</dbReference>
<keyword evidence="2" id="KW-0645">Protease</keyword>
<sequence>MKSLPDQVTISIRRDDMKKKIISLVSIAAISLTISTSAFASPGTVERSVNFRSAPSTGSSVYQLIKSGSSIDILEKVNSYWYKVSYNGKVGYVSTDYVKASGGSSSGGSSGGSPGNPSSSSKVDRIIAHAQALKGIVHYSYGVNKPTSVMDCSAFTKYVFGLEGISLKWGTRYQKDAGSFVSKSNLQKGDLVFFSTSTKGTIGHVGIYIGNGQMIHNSPSFDGVGISSINSGYWADRYVTARRVL</sequence>
<dbReference type="GO" id="GO:0008234">
    <property type="term" value="F:cysteine-type peptidase activity"/>
    <property type="evidence" value="ECO:0007669"/>
    <property type="project" value="UniProtKB-KW"/>
</dbReference>
<comment type="caution">
    <text evidence="7">The sequence shown here is derived from an EMBL/GenBank/DDBJ whole genome shotgun (WGS) entry which is preliminary data.</text>
</comment>
<comment type="similarity">
    <text evidence="1">Belongs to the peptidase C40 family.</text>
</comment>
<dbReference type="Proteomes" id="UP000282311">
    <property type="component" value="Unassembled WGS sequence"/>
</dbReference>
<dbReference type="PROSITE" id="PS51781">
    <property type="entry name" value="SH3B"/>
    <property type="match status" value="1"/>
</dbReference>
<dbReference type="Pfam" id="PF08239">
    <property type="entry name" value="SH3_3"/>
    <property type="match status" value="1"/>
</dbReference>
<dbReference type="InterPro" id="IPR000064">
    <property type="entry name" value="NLP_P60_dom"/>
</dbReference>
<keyword evidence="4" id="KW-0788">Thiol protease</keyword>
<dbReference type="PANTHER" id="PTHR47053:SF1">
    <property type="entry name" value="MUREIN DD-ENDOPEPTIDASE MEPH-RELATED"/>
    <property type="match status" value="1"/>
</dbReference>
<keyword evidence="3 7" id="KW-0378">Hydrolase</keyword>
<keyword evidence="8" id="KW-1185">Reference proteome</keyword>
<dbReference type="Gene3D" id="3.90.1720.10">
    <property type="entry name" value="endopeptidase domain like (from Nostoc punctiforme)"/>
    <property type="match status" value="1"/>
</dbReference>
<dbReference type="InterPro" id="IPR038765">
    <property type="entry name" value="Papain-like_cys_pep_sf"/>
</dbReference>
<dbReference type="EMBL" id="RBAH01000007">
    <property type="protein sequence ID" value="RKN84777.1"/>
    <property type="molecule type" value="Genomic_DNA"/>
</dbReference>
<dbReference type="GO" id="GO:0006508">
    <property type="term" value="P:proteolysis"/>
    <property type="evidence" value="ECO:0007669"/>
    <property type="project" value="UniProtKB-KW"/>
</dbReference>
<proteinExistence type="inferred from homology"/>
<dbReference type="InterPro" id="IPR003646">
    <property type="entry name" value="SH3-like_bac-type"/>
</dbReference>
<evidence type="ECO:0000256" key="2">
    <source>
        <dbReference type="ARBA" id="ARBA00022670"/>
    </source>
</evidence>
<dbReference type="InterPro" id="IPR036028">
    <property type="entry name" value="SH3-like_dom_sf"/>
</dbReference>
<feature type="domain" description="SH3b" evidence="5">
    <location>
        <begin position="35"/>
        <end position="102"/>
    </location>
</feature>
<dbReference type="InterPro" id="IPR051202">
    <property type="entry name" value="Peptidase_C40"/>
</dbReference>
<feature type="domain" description="NlpC/P60" evidence="6">
    <location>
        <begin position="120"/>
        <end position="245"/>
    </location>
</feature>
<evidence type="ECO:0000313" key="8">
    <source>
        <dbReference type="Proteomes" id="UP000282311"/>
    </source>
</evidence>
<accession>A0A3B0CKC1</accession>
<name>A0A3B0CKC1_9BACL</name>
<dbReference type="PROSITE" id="PS51935">
    <property type="entry name" value="NLPC_P60"/>
    <property type="match status" value="1"/>
</dbReference>
<evidence type="ECO:0000259" key="5">
    <source>
        <dbReference type="PROSITE" id="PS51781"/>
    </source>
</evidence>
<dbReference type="AlphaFoldDB" id="A0A3B0CKC1"/>
<dbReference type="PANTHER" id="PTHR47053">
    <property type="entry name" value="MUREIN DD-ENDOPEPTIDASE MEPH-RELATED"/>
    <property type="match status" value="1"/>
</dbReference>
<organism evidence="7 8">
    <name type="scientific">Paenibacillus ginsengarvi</name>
    <dbReference type="NCBI Taxonomy" id="400777"/>
    <lineage>
        <taxon>Bacteria</taxon>
        <taxon>Bacillati</taxon>
        <taxon>Bacillota</taxon>
        <taxon>Bacilli</taxon>
        <taxon>Bacillales</taxon>
        <taxon>Paenibacillaceae</taxon>
        <taxon>Paenibacillus</taxon>
    </lineage>
</organism>
<evidence type="ECO:0000256" key="1">
    <source>
        <dbReference type="ARBA" id="ARBA00007074"/>
    </source>
</evidence>
<dbReference type="Pfam" id="PF00877">
    <property type="entry name" value="NLPC_P60"/>
    <property type="match status" value="1"/>
</dbReference>
<evidence type="ECO:0000256" key="4">
    <source>
        <dbReference type="ARBA" id="ARBA00022807"/>
    </source>
</evidence>
<dbReference type="SUPFAM" id="SSF50044">
    <property type="entry name" value="SH3-domain"/>
    <property type="match status" value="1"/>
</dbReference>
<evidence type="ECO:0000259" key="6">
    <source>
        <dbReference type="PROSITE" id="PS51935"/>
    </source>
</evidence>